<name>A0A1G2BVM8_9BACT</name>
<comment type="caution">
    <text evidence="5">The sequence shown here is derived from an EMBL/GenBank/DDBJ whole genome shotgun (WGS) entry which is preliminary data.</text>
</comment>
<dbReference type="InterPro" id="IPR029056">
    <property type="entry name" value="Ribokinase-like"/>
</dbReference>
<dbReference type="GO" id="GO:0006796">
    <property type="term" value="P:phosphate-containing compound metabolic process"/>
    <property type="evidence" value="ECO:0007669"/>
    <property type="project" value="UniProtKB-ARBA"/>
</dbReference>
<dbReference type="PROSITE" id="PS00583">
    <property type="entry name" value="PFKB_KINASES_1"/>
    <property type="match status" value="1"/>
</dbReference>
<proteinExistence type="inferred from homology"/>
<evidence type="ECO:0000313" key="5">
    <source>
        <dbReference type="EMBL" id="OGY92277.1"/>
    </source>
</evidence>
<keyword evidence="2" id="KW-0808">Transferase</keyword>
<accession>A0A1G2BVM8</accession>
<dbReference type="InterPro" id="IPR002139">
    <property type="entry name" value="Ribo/fructo_kinase"/>
</dbReference>
<dbReference type="InterPro" id="IPR011611">
    <property type="entry name" value="PfkB_dom"/>
</dbReference>
<keyword evidence="3" id="KW-0418">Kinase</keyword>
<evidence type="ECO:0000313" key="6">
    <source>
        <dbReference type="Proteomes" id="UP000178109"/>
    </source>
</evidence>
<dbReference type="GO" id="GO:0016301">
    <property type="term" value="F:kinase activity"/>
    <property type="evidence" value="ECO:0007669"/>
    <property type="project" value="UniProtKB-KW"/>
</dbReference>
<dbReference type="SUPFAM" id="SSF53613">
    <property type="entry name" value="Ribokinase-like"/>
    <property type="match status" value="1"/>
</dbReference>
<dbReference type="PANTHER" id="PTHR10584:SF166">
    <property type="entry name" value="RIBOKINASE"/>
    <property type="match status" value="1"/>
</dbReference>
<dbReference type="Gene3D" id="3.40.1190.20">
    <property type="match status" value="1"/>
</dbReference>
<sequence>MAPKRKYDVITIGSAVRDIFLWLKDDDVIIFDNPSGEATRRELLALEYKAKVNAERSALAFGGGAQNCAITFGRLGFKVASVVSLGCDDTAEAIANNMSHEGLSLDLVSHHSTRHTGFSVIIEAGEEREHVIIAEQGANGLLSFPSARSGVTSTDWYYATSLTGGNWPKTLEKIAGFVKSKKINWAWNPGSDQLDAGFGFLGRFLKHCAVFQVNRDEALGLLRGEDSQTEDNIGLLLTSLLHWGPKMAIITDGQDGAYYADKQKMLHISADKNLVVKESTGAGDAFGSGFVAGLLMTKMANVPYALETAMHNAESVLGAIGAQAGILRLDELKQVLRKKKHKIRKI</sequence>
<feature type="domain" description="Carbohydrate kinase PfkB" evidence="4">
    <location>
        <begin position="43"/>
        <end position="324"/>
    </location>
</feature>
<dbReference type="GO" id="GO:0005829">
    <property type="term" value="C:cytosol"/>
    <property type="evidence" value="ECO:0007669"/>
    <property type="project" value="TreeGrafter"/>
</dbReference>
<evidence type="ECO:0000256" key="2">
    <source>
        <dbReference type="ARBA" id="ARBA00022679"/>
    </source>
</evidence>
<dbReference type="PRINTS" id="PR00990">
    <property type="entry name" value="RIBOKINASE"/>
</dbReference>
<gene>
    <name evidence="5" type="ORF">A3H70_03490</name>
</gene>
<dbReference type="EMBL" id="MHKO01000025">
    <property type="protein sequence ID" value="OGY92277.1"/>
    <property type="molecule type" value="Genomic_DNA"/>
</dbReference>
<dbReference type="PANTHER" id="PTHR10584">
    <property type="entry name" value="SUGAR KINASE"/>
    <property type="match status" value="1"/>
</dbReference>
<comment type="similarity">
    <text evidence="1">Belongs to the carbohydrate kinase PfkB family.</text>
</comment>
<protein>
    <recommendedName>
        <fullName evidence="4">Carbohydrate kinase PfkB domain-containing protein</fullName>
    </recommendedName>
</protein>
<dbReference type="STRING" id="1798553.A3H70_03490"/>
<dbReference type="AlphaFoldDB" id="A0A1G2BVM8"/>
<evidence type="ECO:0000256" key="1">
    <source>
        <dbReference type="ARBA" id="ARBA00010688"/>
    </source>
</evidence>
<dbReference type="InterPro" id="IPR002173">
    <property type="entry name" value="Carboh/pur_kinase_PfkB_CS"/>
</dbReference>
<dbReference type="Proteomes" id="UP000178109">
    <property type="component" value="Unassembled WGS sequence"/>
</dbReference>
<organism evidence="5 6">
    <name type="scientific">Candidatus Komeilibacteria bacterium RIFCSPLOWO2_02_FULL_48_11</name>
    <dbReference type="NCBI Taxonomy" id="1798553"/>
    <lineage>
        <taxon>Bacteria</taxon>
        <taxon>Candidatus Komeiliibacteriota</taxon>
    </lineage>
</organism>
<reference evidence="5 6" key="1">
    <citation type="journal article" date="2016" name="Nat. Commun.">
        <title>Thousands of microbial genomes shed light on interconnected biogeochemical processes in an aquifer system.</title>
        <authorList>
            <person name="Anantharaman K."/>
            <person name="Brown C.T."/>
            <person name="Hug L.A."/>
            <person name="Sharon I."/>
            <person name="Castelle C.J."/>
            <person name="Probst A.J."/>
            <person name="Thomas B.C."/>
            <person name="Singh A."/>
            <person name="Wilkins M.J."/>
            <person name="Karaoz U."/>
            <person name="Brodie E.L."/>
            <person name="Williams K.H."/>
            <person name="Hubbard S.S."/>
            <person name="Banfield J.F."/>
        </authorList>
    </citation>
    <scope>NUCLEOTIDE SEQUENCE [LARGE SCALE GENOMIC DNA]</scope>
</reference>
<evidence type="ECO:0000259" key="4">
    <source>
        <dbReference type="Pfam" id="PF00294"/>
    </source>
</evidence>
<evidence type="ECO:0000256" key="3">
    <source>
        <dbReference type="ARBA" id="ARBA00022777"/>
    </source>
</evidence>
<dbReference type="Pfam" id="PF00294">
    <property type="entry name" value="PfkB"/>
    <property type="match status" value="1"/>
</dbReference>